<dbReference type="PANTHER" id="PTHR42085">
    <property type="entry name" value="F-BOX DOMAIN-CONTAINING PROTEIN"/>
    <property type="match status" value="1"/>
</dbReference>
<dbReference type="InParanoid" id="A0A1Y2LJD9"/>
<evidence type="ECO:0008006" key="4">
    <source>
        <dbReference type="Google" id="ProtNLM"/>
    </source>
</evidence>
<sequence length="425" mass="49349">MDSTTSFSLQDMRKLTSQLLALDRLLSPVPSHREQDLDLDTGFSGPAKSPSPNEKDQSCTVEVGELYKIVDAIPRYDLIPATLIHICKTSWQGRIYQNMYRRSDVDNVRHPTFSEVLKLLPKLDQLLETSLSDKVDAVVSSVVPFRLLDLPTEIRLQVYDHMLPRQPYLTLLNIEPRQYAIPRYDLASLRTCQQLHNELIDHFYRDQVLVMNVYNLRKYTFAFKGISPRDRLIAYRMRTETRACFKKLEIRLIDAKDPNKDRSGPLWDTTWEDFEEHKESFTEIIEAFPSLETATVSFEIQENNVRWWRGGTDDILKEVVKFLIERMPGHIQILWDFVPSSDPDLLEIIEVLHKDEPKLMDEVEKGVTEEIVKRGGTVQLGTRLIKDPIVEQDSQYRTGGRELRSLQEAQRRLSEPEAKYLASEA</sequence>
<evidence type="ECO:0000256" key="1">
    <source>
        <dbReference type="SAM" id="MobiDB-lite"/>
    </source>
</evidence>
<evidence type="ECO:0000313" key="3">
    <source>
        <dbReference type="Proteomes" id="UP000193240"/>
    </source>
</evidence>
<dbReference type="InterPro" id="IPR038883">
    <property type="entry name" value="AN11006-like"/>
</dbReference>
<evidence type="ECO:0000313" key="2">
    <source>
        <dbReference type="EMBL" id="OSS44133.1"/>
    </source>
</evidence>
<keyword evidence="3" id="KW-1185">Reference proteome</keyword>
<proteinExistence type="predicted"/>
<dbReference type="Proteomes" id="UP000193240">
    <property type="component" value="Unassembled WGS sequence"/>
</dbReference>
<dbReference type="AlphaFoldDB" id="A0A1Y2LJD9"/>
<protein>
    <recommendedName>
        <fullName evidence="4">F-box domain-containing protein</fullName>
    </recommendedName>
</protein>
<dbReference type="EMBL" id="KZ107859">
    <property type="protein sequence ID" value="OSS44133.1"/>
    <property type="molecule type" value="Genomic_DNA"/>
</dbReference>
<dbReference type="OMA" id="RARMDIM"/>
<dbReference type="PANTHER" id="PTHR42085:SF1">
    <property type="entry name" value="F-BOX DOMAIN-CONTAINING PROTEIN"/>
    <property type="match status" value="1"/>
</dbReference>
<accession>A0A1Y2LJD9</accession>
<name>A0A1Y2LJD9_EPING</name>
<reference evidence="2 3" key="1">
    <citation type="journal article" date="2017" name="Genome Announc.">
        <title>Genome sequence of the saprophytic ascomycete Epicoccum nigrum ICMP 19927 strain isolated from New Zealand.</title>
        <authorList>
            <person name="Fokin M."/>
            <person name="Fleetwood D."/>
            <person name="Weir B.S."/>
            <person name="Villas-Boas S.G."/>
        </authorList>
    </citation>
    <scope>NUCLEOTIDE SEQUENCE [LARGE SCALE GENOMIC DNA]</scope>
    <source>
        <strain evidence="2 3">ICMP 19927</strain>
    </source>
</reference>
<organism evidence="2 3">
    <name type="scientific">Epicoccum nigrum</name>
    <name type="common">Soil fungus</name>
    <name type="synonym">Epicoccum purpurascens</name>
    <dbReference type="NCBI Taxonomy" id="105696"/>
    <lineage>
        <taxon>Eukaryota</taxon>
        <taxon>Fungi</taxon>
        <taxon>Dikarya</taxon>
        <taxon>Ascomycota</taxon>
        <taxon>Pezizomycotina</taxon>
        <taxon>Dothideomycetes</taxon>
        <taxon>Pleosporomycetidae</taxon>
        <taxon>Pleosporales</taxon>
        <taxon>Pleosporineae</taxon>
        <taxon>Didymellaceae</taxon>
        <taxon>Epicoccum</taxon>
    </lineage>
</organism>
<gene>
    <name evidence="2" type="ORF">B5807_11159</name>
</gene>
<feature type="region of interest" description="Disordered" evidence="1">
    <location>
        <begin position="32"/>
        <end position="57"/>
    </location>
</feature>